<organism evidence="1 2">
    <name type="scientific">Giesbergeria sinuosa</name>
    <dbReference type="NCBI Taxonomy" id="80883"/>
    <lineage>
        <taxon>Bacteria</taxon>
        <taxon>Pseudomonadati</taxon>
        <taxon>Pseudomonadota</taxon>
        <taxon>Betaproteobacteria</taxon>
        <taxon>Burkholderiales</taxon>
        <taxon>Comamonadaceae</taxon>
        <taxon>Giesbergeria</taxon>
    </lineage>
</organism>
<comment type="caution">
    <text evidence="1">The sequence shown here is derived from an EMBL/GenBank/DDBJ whole genome shotgun (WGS) entry which is preliminary data.</text>
</comment>
<dbReference type="Proteomes" id="UP001596001">
    <property type="component" value="Unassembled WGS sequence"/>
</dbReference>
<gene>
    <name evidence="1" type="ORF">ACFO6X_13800</name>
</gene>
<keyword evidence="2" id="KW-1185">Reference proteome</keyword>
<protein>
    <submittedName>
        <fullName evidence="1">Uncharacterized protein</fullName>
    </submittedName>
</protein>
<evidence type="ECO:0000313" key="1">
    <source>
        <dbReference type="EMBL" id="MFC4790055.1"/>
    </source>
</evidence>
<evidence type="ECO:0000313" key="2">
    <source>
        <dbReference type="Proteomes" id="UP001596001"/>
    </source>
</evidence>
<accession>A0ABV9QK38</accession>
<proteinExistence type="predicted"/>
<dbReference type="EMBL" id="JBHSHJ010000013">
    <property type="protein sequence ID" value="MFC4790055.1"/>
    <property type="molecule type" value="Genomic_DNA"/>
</dbReference>
<sequence>MQEFKPYSNEKDVIRIGGFEIENRLDRVAITGDLVLTKDQNGLALANDLRILAGRIVKILEKEKKLPKSIEEKAAKVVKNPFI</sequence>
<name>A0ABV9QK38_9BURK</name>
<dbReference type="RefSeq" id="WP_382434035.1">
    <property type="nucleotide sequence ID" value="NZ_JBHSHJ010000013.1"/>
</dbReference>
<reference evidence="2" key="1">
    <citation type="journal article" date="2019" name="Int. J. Syst. Evol. Microbiol.">
        <title>The Global Catalogue of Microorganisms (GCM) 10K type strain sequencing project: providing services to taxonomists for standard genome sequencing and annotation.</title>
        <authorList>
            <consortium name="The Broad Institute Genomics Platform"/>
            <consortium name="The Broad Institute Genome Sequencing Center for Infectious Disease"/>
            <person name="Wu L."/>
            <person name="Ma J."/>
        </authorList>
    </citation>
    <scope>NUCLEOTIDE SEQUENCE [LARGE SCALE GENOMIC DNA]</scope>
    <source>
        <strain evidence="2">CCUG 49452</strain>
    </source>
</reference>